<evidence type="ECO:0000313" key="2">
    <source>
        <dbReference type="EMBL" id="KAG2541841.1"/>
    </source>
</evidence>
<evidence type="ECO:0000256" key="1">
    <source>
        <dbReference type="SAM" id="MobiDB-lite"/>
    </source>
</evidence>
<feature type="region of interest" description="Disordered" evidence="1">
    <location>
        <begin position="1"/>
        <end position="99"/>
    </location>
</feature>
<sequence length="118" mass="12559">MAWRRWGLGAAPRGGGPLSSQAASHGGSARSTPGRRRQSASPGWPRPGGRRTRAGGQQTCGGGRWRAWRMRLGGPPLRRGVPRGGRRVRDGAGGAAPGLRIRRRERAATAVTVPEPRR</sequence>
<evidence type="ECO:0000313" key="3">
    <source>
        <dbReference type="Proteomes" id="UP000823388"/>
    </source>
</evidence>
<gene>
    <name evidence="2" type="ORF">PVAP13_9NG703814</name>
</gene>
<dbReference type="EMBL" id="CM029054">
    <property type="protein sequence ID" value="KAG2541841.1"/>
    <property type="molecule type" value="Genomic_DNA"/>
</dbReference>
<proteinExistence type="predicted"/>
<name>A0A8T0MWI6_PANVG</name>
<comment type="caution">
    <text evidence="2">The sequence shown here is derived from an EMBL/GenBank/DDBJ whole genome shotgun (WGS) entry which is preliminary data.</text>
</comment>
<reference evidence="2" key="1">
    <citation type="submission" date="2020-05" db="EMBL/GenBank/DDBJ databases">
        <title>WGS assembly of Panicum virgatum.</title>
        <authorList>
            <person name="Lovell J.T."/>
            <person name="Jenkins J."/>
            <person name="Shu S."/>
            <person name="Juenger T.E."/>
            <person name="Schmutz J."/>
        </authorList>
    </citation>
    <scope>NUCLEOTIDE SEQUENCE</scope>
    <source>
        <strain evidence="2">AP13</strain>
    </source>
</reference>
<keyword evidence="3" id="KW-1185">Reference proteome</keyword>
<protein>
    <submittedName>
        <fullName evidence="2">Uncharacterized protein</fullName>
    </submittedName>
</protein>
<organism evidence="2 3">
    <name type="scientific">Panicum virgatum</name>
    <name type="common">Blackwell switchgrass</name>
    <dbReference type="NCBI Taxonomy" id="38727"/>
    <lineage>
        <taxon>Eukaryota</taxon>
        <taxon>Viridiplantae</taxon>
        <taxon>Streptophyta</taxon>
        <taxon>Embryophyta</taxon>
        <taxon>Tracheophyta</taxon>
        <taxon>Spermatophyta</taxon>
        <taxon>Magnoliopsida</taxon>
        <taxon>Liliopsida</taxon>
        <taxon>Poales</taxon>
        <taxon>Poaceae</taxon>
        <taxon>PACMAD clade</taxon>
        <taxon>Panicoideae</taxon>
        <taxon>Panicodae</taxon>
        <taxon>Paniceae</taxon>
        <taxon>Panicinae</taxon>
        <taxon>Panicum</taxon>
        <taxon>Panicum sect. Hiantes</taxon>
    </lineage>
</organism>
<dbReference type="AlphaFoldDB" id="A0A8T0MWI6"/>
<accession>A0A8T0MWI6</accession>
<dbReference type="Proteomes" id="UP000823388">
    <property type="component" value="Chromosome 9N"/>
</dbReference>
<feature type="compositionally biased region" description="Low complexity" evidence="1">
    <location>
        <begin position="1"/>
        <end position="11"/>
    </location>
</feature>